<name>A0A1H1ZL02_9ACTN</name>
<organism evidence="5 6">
    <name type="scientific">Microlunatus soli</name>
    <dbReference type="NCBI Taxonomy" id="630515"/>
    <lineage>
        <taxon>Bacteria</taxon>
        <taxon>Bacillati</taxon>
        <taxon>Actinomycetota</taxon>
        <taxon>Actinomycetes</taxon>
        <taxon>Propionibacteriales</taxon>
        <taxon>Propionibacteriaceae</taxon>
        <taxon>Microlunatus</taxon>
    </lineage>
</organism>
<dbReference type="Gene3D" id="1.10.10.10">
    <property type="entry name" value="Winged helix-like DNA-binding domain superfamily/Winged helix DNA-binding domain"/>
    <property type="match status" value="1"/>
</dbReference>
<dbReference type="PANTHER" id="PTHR43537:SF45">
    <property type="entry name" value="GNTR FAMILY REGULATORY PROTEIN"/>
    <property type="match status" value="1"/>
</dbReference>
<keyword evidence="3" id="KW-0804">Transcription</keyword>
<dbReference type="SUPFAM" id="SSF48008">
    <property type="entry name" value="GntR ligand-binding domain-like"/>
    <property type="match status" value="1"/>
</dbReference>
<evidence type="ECO:0000259" key="4">
    <source>
        <dbReference type="PROSITE" id="PS50949"/>
    </source>
</evidence>
<feature type="domain" description="HTH gntR-type" evidence="4">
    <location>
        <begin position="14"/>
        <end position="81"/>
    </location>
</feature>
<keyword evidence="2 5" id="KW-0238">DNA-binding</keyword>
<dbReference type="SUPFAM" id="SSF46785">
    <property type="entry name" value="Winged helix' DNA-binding domain"/>
    <property type="match status" value="1"/>
</dbReference>
<keyword evidence="6" id="KW-1185">Reference proteome</keyword>
<dbReference type="CDD" id="cd07377">
    <property type="entry name" value="WHTH_GntR"/>
    <property type="match status" value="1"/>
</dbReference>
<dbReference type="GO" id="GO:0003677">
    <property type="term" value="F:DNA binding"/>
    <property type="evidence" value="ECO:0007669"/>
    <property type="project" value="UniProtKB-KW"/>
</dbReference>
<dbReference type="InterPro" id="IPR000524">
    <property type="entry name" value="Tscrpt_reg_HTH_GntR"/>
</dbReference>
<dbReference type="Pfam" id="PF00392">
    <property type="entry name" value="GntR"/>
    <property type="match status" value="1"/>
</dbReference>
<evidence type="ECO:0000256" key="2">
    <source>
        <dbReference type="ARBA" id="ARBA00023125"/>
    </source>
</evidence>
<keyword evidence="1" id="KW-0805">Transcription regulation</keyword>
<dbReference type="SMART" id="SM00895">
    <property type="entry name" value="FCD"/>
    <property type="match status" value="1"/>
</dbReference>
<dbReference type="PANTHER" id="PTHR43537">
    <property type="entry name" value="TRANSCRIPTIONAL REGULATOR, GNTR FAMILY"/>
    <property type="match status" value="1"/>
</dbReference>
<dbReference type="RefSeq" id="WP_091529195.1">
    <property type="nucleotide sequence ID" value="NZ_LT629772.1"/>
</dbReference>
<protein>
    <submittedName>
        <fullName evidence="5">DNA-binding transcriptional regulator, GntR family</fullName>
    </submittedName>
</protein>
<dbReference type="PROSITE" id="PS50949">
    <property type="entry name" value="HTH_GNTR"/>
    <property type="match status" value="1"/>
</dbReference>
<dbReference type="Proteomes" id="UP000199103">
    <property type="component" value="Chromosome I"/>
</dbReference>
<proteinExistence type="predicted"/>
<dbReference type="Pfam" id="PF07729">
    <property type="entry name" value="FCD"/>
    <property type="match status" value="1"/>
</dbReference>
<dbReference type="InterPro" id="IPR036388">
    <property type="entry name" value="WH-like_DNA-bd_sf"/>
</dbReference>
<gene>
    <name evidence="5" type="ORF">SAMN04489812_5290</name>
</gene>
<dbReference type="EMBL" id="LT629772">
    <property type="protein sequence ID" value="SDT34354.1"/>
    <property type="molecule type" value="Genomic_DNA"/>
</dbReference>
<dbReference type="OrthoDB" id="8663149at2"/>
<reference evidence="5 6" key="1">
    <citation type="submission" date="2016-10" db="EMBL/GenBank/DDBJ databases">
        <authorList>
            <person name="de Groot N.N."/>
        </authorList>
    </citation>
    <scope>NUCLEOTIDE SEQUENCE [LARGE SCALE GENOMIC DNA]</scope>
    <source>
        <strain evidence="5 6">DSM 21800</strain>
    </source>
</reference>
<dbReference type="STRING" id="630515.SAMN04489812_5290"/>
<dbReference type="AlphaFoldDB" id="A0A1H1ZL02"/>
<evidence type="ECO:0000313" key="5">
    <source>
        <dbReference type="EMBL" id="SDT34354.1"/>
    </source>
</evidence>
<dbReference type="SMART" id="SM00345">
    <property type="entry name" value="HTH_GNTR"/>
    <property type="match status" value="1"/>
</dbReference>
<dbReference type="Gene3D" id="1.20.120.530">
    <property type="entry name" value="GntR ligand-binding domain-like"/>
    <property type="match status" value="1"/>
</dbReference>
<evidence type="ECO:0000313" key="6">
    <source>
        <dbReference type="Proteomes" id="UP000199103"/>
    </source>
</evidence>
<sequence>MNKTSRYLEPLIRESTPSIIADKIRDAIGHGDIPAGAQLYEADLARTLGVSRGPLREGLQRLTQEGLLTSVRNRGVFVIEMTPDNVRDMYLLRSAIERAALGLLLKRDPSGARDRLTDICIEMEKAHDVPARSEVDIAFHEELVALSGSERLRRVHRTMITETRMCIHALAESYALSDDRVAEHQAIADAIAKADPDDADRLMVEHMDDALARLMPAE</sequence>
<evidence type="ECO:0000256" key="3">
    <source>
        <dbReference type="ARBA" id="ARBA00023163"/>
    </source>
</evidence>
<accession>A0A1H1ZL02</accession>
<dbReference type="InterPro" id="IPR008920">
    <property type="entry name" value="TF_FadR/GntR_C"/>
</dbReference>
<dbReference type="InterPro" id="IPR036390">
    <property type="entry name" value="WH_DNA-bd_sf"/>
</dbReference>
<dbReference type="GO" id="GO:0003700">
    <property type="term" value="F:DNA-binding transcription factor activity"/>
    <property type="evidence" value="ECO:0007669"/>
    <property type="project" value="InterPro"/>
</dbReference>
<dbReference type="InterPro" id="IPR011711">
    <property type="entry name" value="GntR_C"/>
</dbReference>
<evidence type="ECO:0000256" key="1">
    <source>
        <dbReference type="ARBA" id="ARBA00023015"/>
    </source>
</evidence>